<evidence type="ECO:0000256" key="5">
    <source>
        <dbReference type="SAM" id="MobiDB-lite"/>
    </source>
</evidence>
<dbReference type="EMBL" id="BOOC01000005">
    <property type="protein sequence ID" value="GIH38668.1"/>
    <property type="molecule type" value="Genomic_DNA"/>
</dbReference>
<dbReference type="Gene3D" id="3.40.50.1450">
    <property type="entry name" value="HybD-like"/>
    <property type="match status" value="1"/>
</dbReference>
<keyword evidence="7" id="KW-1185">Reference proteome</keyword>
<name>A0ABQ4FV11_9ACTN</name>
<evidence type="ECO:0000256" key="1">
    <source>
        <dbReference type="ARBA" id="ARBA00006814"/>
    </source>
</evidence>
<dbReference type="PANTHER" id="PTHR30302">
    <property type="entry name" value="HYDROGENASE 1 MATURATION PROTEASE"/>
    <property type="match status" value="1"/>
</dbReference>
<dbReference type="NCBIfam" id="TIGR00072">
    <property type="entry name" value="hydrog_prot"/>
    <property type="match status" value="1"/>
</dbReference>
<dbReference type="SUPFAM" id="SSF53163">
    <property type="entry name" value="HybD-like"/>
    <property type="match status" value="1"/>
</dbReference>
<gene>
    <name evidence="6" type="ORF">Mco01_16680</name>
</gene>
<accession>A0ABQ4FV11</accession>
<dbReference type="Pfam" id="PF01750">
    <property type="entry name" value="HycI"/>
    <property type="match status" value="1"/>
</dbReference>
<evidence type="ECO:0000256" key="3">
    <source>
        <dbReference type="ARBA" id="ARBA00022750"/>
    </source>
</evidence>
<evidence type="ECO:0000256" key="2">
    <source>
        <dbReference type="ARBA" id="ARBA00022670"/>
    </source>
</evidence>
<dbReference type="PRINTS" id="PR00446">
    <property type="entry name" value="HYDRGNUPTAKE"/>
</dbReference>
<evidence type="ECO:0000313" key="7">
    <source>
        <dbReference type="Proteomes" id="UP000603904"/>
    </source>
</evidence>
<reference evidence="6 7" key="1">
    <citation type="submission" date="2021-01" db="EMBL/GenBank/DDBJ databases">
        <title>Whole genome shotgun sequence of Microbispora corallina NBRC 16416.</title>
        <authorList>
            <person name="Komaki H."/>
            <person name="Tamura T."/>
        </authorList>
    </citation>
    <scope>NUCLEOTIDE SEQUENCE [LARGE SCALE GENOMIC DNA]</scope>
    <source>
        <strain evidence="6 7">NBRC 16416</strain>
    </source>
</reference>
<dbReference type="PANTHER" id="PTHR30302:SF1">
    <property type="entry name" value="HYDROGENASE 2 MATURATION PROTEASE"/>
    <property type="match status" value="1"/>
</dbReference>
<dbReference type="RefSeq" id="WP_204056291.1">
    <property type="nucleotide sequence ID" value="NZ_BAAAGP010000002.1"/>
</dbReference>
<sequence>MRILVAGVGNVFLGDDGFGVEVARRLAGARLPQGVEVGDYGIRGVHLAYELTAGYDLVIIVDTVPRGKAPGTLYVLEPSPAELAPAFVDAHDMTPQAVLTLALALTRSFTGRVLMVGCEPADTSPGMDLSPAVARAVARAADLVLDVIAEETGEPAAPRPVPARREEEGRW</sequence>
<dbReference type="InterPro" id="IPR023430">
    <property type="entry name" value="Pept_HybD-like_dom_sf"/>
</dbReference>
<evidence type="ECO:0000313" key="6">
    <source>
        <dbReference type="EMBL" id="GIH38668.1"/>
    </source>
</evidence>
<dbReference type="Proteomes" id="UP000603904">
    <property type="component" value="Unassembled WGS sequence"/>
</dbReference>
<organism evidence="6 7">
    <name type="scientific">Microbispora corallina</name>
    <dbReference type="NCBI Taxonomy" id="83302"/>
    <lineage>
        <taxon>Bacteria</taxon>
        <taxon>Bacillati</taxon>
        <taxon>Actinomycetota</taxon>
        <taxon>Actinomycetes</taxon>
        <taxon>Streptosporangiales</taxon>
        <taxon>Streptosporangiaceae</taxon>
        <taxon>Microbispora</taxon>
    </lineage>
</organism>
<dbReference type="InterPro" id="IPR000671">
    <property type="entry name" value="Peptidase_A31"/>
</dbReference>
<proteinExistence type="inferred from homology"/>
<keyword evidence="3" id="KW-0064">Aspartyl protease</keyword>
<keyword evidence="2" id="KW-0645">Protease</keyword>
<feature type="region of interest" description="Disordered" evidence="5">
    <location>
        <begin position="151"/>
        <end position="171"/>
    </location>
</feature>
<keyword evidence="4" id="KW-0378">Hydrolase</keyword>
<comment type="similarity">
    <text evidence="1">Belongs to the peptidase A31 family.</text>
</comment>
<protein>
    <submittedName>
        <fullName evidence="6">Peptidase M52</fullName>
    </submittedName>
</protein>
<comment type="caution">
    <text evidence="6">The sequence shown here is derived from an EMBL/GenBank/DDBJ whole genome shotgun (WGS) entry which is preliminary data.</text>
</comment>
<evidence type="ECO:0000256" key="4">
    <source>
        <dbReference type="ARBA" id="ARBA00022801"/>
    </source>
</evidence>